<gene>
    <name evidence="6" type="ORF">GFB56_37845</name>
</gene>
<evidence type="ECO:0000313" key="6">
    <source>
        <dbReference type="EMBL" id="MBM3096384.1"/>
    </source>
</evidence>
<dbReference type="InterPro" id="IPR054156">
    <property type="entry name" value="YxaF_TetR_C"/>
</dbReference>
<evidence type="ECO:0000313" key="7">
    <source>
        <dbReference type="Proteomes" id="UP000744980"/>
    </source>
</evidence>
<protein>
    <submittedName>
        <fullName evidence="6">TetR family transcriptional regulator</fullName>
    </submittedName>
</protein>
<organism evidence="6 7">
    <name type="scientific">Ensifer canadensis</name>
    <dbReference type="NCBI Taxonomy" id="555315"/>
    <lineage>
        <taxon>Bacteria</taxon>
        <taxon>Pseudomonadati</taxon>
        <taxon>Pseudomonadota</taxon>
        <taxon>Alphaproteobacteria</taxon>
        <taxon>Hyphomicrobiales</taxon>
        <taxon>Rhizobiaceae</taxon>
        <taxon>Sinorhizobium/Ensifer group</taxon>
        <taxon>Ensifer</taxon>
    </lineage>
</organism>
<dbReference type="InterPro" id="IPR001647">
    <property type="entry name" value="HTH_TetR"/>
</dbReference>
<keyword evidence="3" id="KW-0804">Transcription</keyword>
<dbReference type="InterPro" id="IPR036271">
    <property type="entry name" value="Tet_transcr_reg_TetR-rel_C_sf"/>
</dbReference>
<evidence type="ECO:0000256" key="3">
    <source>
        <dbReference type="ARBA" id="ARBA00023163"/>
    </source>
</evidence>
<evidence type="ECO:0000256" key="4">
    <source>
        <dbReference type="PROSITE-ProRule" id="PRU00335"/>
    </source>
</evidence>
<dbReference type="RefSeq" id="WP_025429587.1">
    <property type="nucleotide sequence ID" value="NZ_CP083371.1"/>
</dbReference>
<keyword evidence="7" id="KW-1185">Reference proteome</keyword>
<name>A0AAW4FYP3_9HYPH</name>
<evidence type="ECO:0000256" key="1">
    <source>
        <dbReference type="ARBA" id="ARBA00023015"/>
    </source>
</evidence>
<dbReference type="SUPFAM" id="SSF48498">
    <property type="entry name" value="Tetracyclin repressor-like, C-terminal domain"/>
    <property type="match status" value="1"/>
</dbReference>
<reference evidence="6 7" key="1">
    <citation type="submission" date="2020-01" db="EMBL/GenBank/DDBJ databases">
        <title>Draft genome assembly of Ensifer adhaerens T173.</title>
        <authorList>
            <person name="Craig J.E."/>
            <person name="Stinchcombe J.R."/>
        </authorList>
    </citation>
    <scope>NUCLEOTIDE SEQUENCE [LARGE SCALE GENOMIC DNA]</scope>
    <source>
        <strain evidence="6 7">T173</strain>
    </source>
</reference>
<sequence>MPKIVAERSDVIPSLAEIFREYGFDGASLSTITEKTGLGKGSLYHFFPGGKEEMAAAVLGEIDEWFATQVFEPLRSADDPRSAITSMCSSVAGYFRSGRRVCLIGAFALDNVRNRFSDRVRDYFAEWRGALASALERAGCPERDALALAEETVVAVQGALVLARALDEPEVFERTLERIQSRLIAATGGDEQR</sequence>
<dbReference type="InterPro" id="IPR009057">
    <property type="entry name" value="Homeodomain-like_sf"/>
</dbReference>
<evidence type="ECO:0000256" key="2">
    <source>
        <dbReference type="ARBA" id="ARBA00023125"/>
    </source>
</evidence>
<dbReference type="PANTHER" id="PTHR47506">
    <property type="entry name" value="TRANSCRIPTIONAL REGULATORY PROTEIN"/>
    <property type="match status" value="1"/>
</dbReference>
<dbReference type="PANTHER" id="PTHR47506:SF1">
    <property type="entry name" value="HTH-TYPE TRANSCRIPTIONAL REGULATOR YJDC"/>
    <property type="match status" value="1"/>
</dbReference>
<dbReference type="PROSITE" id="PS50977">
    <property type="entry name" value="HTH_TETR_2"/>
    <property type="match status" value="1"/>
</dbReference>
<dbReference type="Proteomes" id="UP000744980">
    <property type="component" value="Unassembled WGS sequence"/>
</dbReference>
<dbReference type="GO" id="GO:0003677">
    <property type="term" value="F:DNA binding"/>
    <property type="evidence" value="ECO:0007669"/>
    <property type="project" value="UniProtKB-UniRule"/>
</dbReference>
<dbReference type="EMBL" id="WXFA01000115">
    <property type="protein sequence ID" value="MBM3096384.1"/>
    <property type="molecule type" value="Genomic_DNA"/>
</dbReference>
<keyword evidence="1" id="KW-0805">Transcription regulation</keyword>
<accession>A0AAW4FYP3</accession>
<feature type="domain" description="HTH tetR-type" evidence="5">
    <location>
        <begin position="5"/>
        <end position="65"/>
    </location>
</feature>
<dbReference type="Pfam" id="PF00440">
    <property type="entry name" value="TetR_N"/>
    <property type="match status" value="1"/>
</dbReference>
<dbReference type="Pfam" id="PF21993">
    <property type="entry name" value="TetR_C_13_2"/>
    <property type="match status" value="1"/>
</dbReference>
<dbReference type="AlphaFoldDB" id="A0AAW4FYP3"/>
<dbReference type="Gene3D" id="1.10.357.10">
    <property type="entry name" value="Tetracycline Repressor, domain 2"/>
    <property type="match status" value="1"/>
</dbReference>
<proteinExistence type="predicted"/>
<feature type="DNA-binding region" description="H-T-H motif" evidence="4">
    <location>
        <begin position="28"/>
        <end position="47"/>
    </location>
</feature>
<keyword evidence="2 4" id="KW-0238">DNA-binding</keyword>
<comment type="caution">
    <text evidence="6">The sequence shown here is derived from an EMBL/GenBank/DDBJ whole genome shotgun (WGS) entry which is preliminary data.</text>
</comment>
<dbReference type="SUPFAM" id="SSF46689">
    <property type="entry name" value="Homeodomain-like"/>
    <property type="match status" value="1"/>
</dbReference>
<evidence type="ECO:0000259" key="5">
    <source>
        <dbReference type="PROSITE" id="PS50977"/>
    </source>
</evidence>